<keyword evidence="3" id="KW-1185">Reference proteome</keyword>
<reference evidence="2 3" key="1">
    <citation type="submission" date="2019-03" db="EMBL/GenBank/DDBJ databases">
        <title>Genomic Encyclopedia of Type Strains, Phase IV (KMG-IV): sequencing the most valuable type-strain genomes for metagenomic binning, comparative biology and taxonomic classification.</title>
        <authorList>
            <person name="Goeker M."/>
        </authorList>
    </citation>
    <scope>NUCLEOTIDE SEQUENCE [LARGE SCALE GENOMIC DNA]</scope>
    <source>
        <strain evidence="2 3">DSM 21100</strain>
    </source>
</reference>
<feature type="domain" description="HD/PDEase" evidence="1">
    <location>
        <begin position="24"/>
        <end position="144"/>
    </location>
</feature>
<comment type="caution">
    <text evidence="2">The sequence shown here is derived from an EMBL/GenBank/DDBJ whole genome shotgun (WGS) entry which is preliminary data.</text>
</comment>
<dbReference type="CDD" id="cd00077">
    <property type="entry name" value="HDc"/>
    <property type="match status" value="1"/>
</dbReference>
<dbReference type="InterPro" id="IPR003607">
    <property type="entry name" value="HD/PDEase_dom"/>
</dbReference>
<dbReference type="Proteomes" id="UP000295807">
    <property type="component" value="Unassembled WGS sequence"/>
</dbReference>
<dbReference type="SUPFAM" id="SSF109604">
    <property type="entry name" value="HD-domain/PDEase-like"/>
    <property type="match status" value="1"/>
</dbReference>
<dbReference type="OrthoDB" id="9802385at2"/>
<dbReference type="EMBL" id="SMAD01000005">
    <property type="protein sequence ID" value="TCS87277.1"/>
    <property type="molecule type" value="Genomic_DNA"/>
</dbReference>
<evidence type="ECO:0000313" key="3">
    <source>
        <dbReference type="Proteomes" id="UP000295807"/>
    </source>
</evidence>
<sequence>MDAALKEIEDFAGKAHGAQRRKYKDEPYIVHPVRVMNICREYTASQPVLAAALLHDVLEDTPVRKKEIKAFLEGLFNPAETAETVMLVDWLTDIYTKDAYPKLNRKKRKVREAERLTKAPAAAQTVKYADIIDNAGDIAANDADFAKVFLRECRQLLKKMDQGDPRLYRRAEETVENCLNSLRR</sequence>
<name>A0A4R3KRY5_9SPHI</name>
<dbReference type="PANTHER" id="PTHR46246">
    <property type="entry name" value="GUANOSINE-3',5'-BIS(DIPHOSPHATE) 3'-PYROPHOSPHOHYDROLASE MESH1"/>
    <property type="match status" value="1"/>
</dbReference>
<gene>
    <name evidence="2" type="ORF">EDD80_10591</name>
</gene>
<organism evidence="2 3">
    <name type="scientific">Anseongella ginsenosidimutans</name>
    <dbReference type="NCBI Taxonomy" id="496056"/>
    <lineage>
        <taxon>Bacteria</taxon>
        <taxon>Pseudomonadati</taxon>
        <taxon>Bacteroidota</taxon>
        <taxon>Sphingobacteriia</taxon>
        <taxon>Sphingobacteriales</taxon>
        <taxon>Sphingobacteriaceae</taxon>
        <taxon>Anseongella</taxon>
    </lineage>
</organism>
<proteinExistence type="predicted"/>
<evidence type="ECO:0000259" key="1">
    <source>
        <dbReference type="SMART" id="SM00471"/>
    </source>
</evidence>
<dbReference type="Pfam" id="PF13328">
    <property type="entry name" value="HD_4"/>
    <property type="match status" value="1"/>
</dbReference>
<dbReference type="RefSeq" id="WP_132129075.1">
    <property type="nucleotide sequence ID" value="NZ_CP042432.1"/>
</dbReference>
<dbReference type="InterPro" id="IPR052194">
    <property type="entry name" value="MESH1"/>
</dbReference>
<dbReference type="Gene3D" id="1.10.3210.10">
    <property type="entry name" value="Hypothetical protein af1432"/>
    <property type="match status" value="1"/>
</dbReference>
<dbReference type="SMART" id="SM00471">
    <property type="entry name" value="HDc"/>
    <property type="match status" value="1"/>
</dbReference>
<accession>A0A4R3KRY5</accession>
<dbReference type="GO" id="GO:0008893">
    <property type="term" value="F:guanosine-3',5'-bis(diphosphate) 3'-diphosphatase activity"/>
    <property type="evidence" value="ECO:0007669"/>
    <property type="project" value="TreeGrafter"/>
</dbReference>
<dbReference type="PANTHER" id="PTHR46246:SF1">
    <property type="entry name" value="GUANOSINE-3',5'-BIS(DIPHOSPHATE) 3'-PYROPHOSPHOHYDROLASE MESH1"/>
    <property type="match status" value="1"/>
</dbReference>
<protein>
    <submittedName>
        <fullName evidence="2">HD domain-containing protein</fullName>
    </submittedName>
</protein>
<dbReference type="AlphaFoldDB" id="A0A4R3KRY5"/>
<evidence type="ECO:0000313" key="2">
    <source>
        <dbReference type="EMBL" id="TCS87277.1"/>
    </source>
</evidence>